<comment type="caution">
    <text evidence="1">The sequence shown here is derived from an EMBL/GenBank/DDBJ whole genome shotgun (WGS) entry which is preliminary data.</text>
</comment>
<proteinExistence type="predicted"/>
<organism evidence="1 2">
    <name type="scientific">Prorocentrum cordatum</name>
    <dbReference type="NCBI Taxonomy" id="2364126"/>
    <lineage>
        <taxon>Eukaryota</taxon>
        <taxon>Sar</taxon>
        <taxon>Alveolata</taxon>
        <taxon>Dinophyceae</taxon>
        <taxon>Prorocentrales</taxon>
        <taxon>Prorocentraceae</taxon>
        <taxon>Prorocentrum</taxon>
    </lineage>
</organism>
<dbReference type="Proteomes" id="UP001189429">
    <property type="component" value="Unassembled WGS sequence"/>
</dbReference>
<accession>A0ABN9TB46</accession>
<evidence type="ECO:0000313" key="1">
    <source>
        <dbReference type="EMBL" id="CAK0842669.1"/>
    </source>
</evidence>
<name>A0ABN9TB46_9DINO</name>
<evidence type="ECO:0000313" key="2">
    <source>
        <dbReference type="Proteomes" id="UP001189429"/>
    </source>
</evidence>
<dbReference type="EMBL" id="CAUYUJ010014529">
    <property type="protein sequence ID" value="CAK0842669.1"/>
    <property type="molecule type" value="Genomic_DNA"/>
</dbReference>
<gene>
    <name evidence="1" type="ORF">PCOR1329_LOCUS37367</name>
</gene>
<sequence length="107" mass="11662">MAARVVLQTSLYSRPSETLELRENGILRSRPEAGRACVGRWAVVFAPAESGRTTKTGQTDDAVDVGACGRERVRDIVAALNDSALPGGSVFDFDLPSYEREFRKFIG</sequence>
<protein>
    <submittedName>
        <fullName evidence="1">Uncharacterized protein</fullName>
    </submittedName>
</protein>
<keyword evidence="2" id="KW-1185">Reference proteome</keyword>
<reference evidence="1" key="1">
    <citation type="submission" date="2023-10" db="EMBL/GenBank/DDBJ databases">
        <authorList>
            <person name="Chen Y."/>
            <person name="Shah S."/>
            <person name="Dougan E. K."/>
            <person name="Thang M."/>
            <person name="Chan C."/>
        </authorList>
    </citation>
    <scope>NUCLEOTIDE SEQUENCE [LARGE SCALE GENOMIC DNA]</scope>
</reference>